<keyword evidence="2" id="KW-1185">Reference proteome</keyword>
<evidence type="ECO:0000313" key="2">
    <source>
        <dbReference type="Proteomes" id="UP000594454"/>
    </source>
</evidence>
<dbReference type="EMBL" id="LR899014">
    <property type="protein sequence ID" value="CAD7092415.1"/>
    <property type="molecule type" value="Genomic_DNA"/>
</dbReference>
<proteinExistence type="predicted"/>
<sequence>MISINYEFTFNWAFLFFQLLNILTYILDHEITGSWPQMLSQFSQFWLHFGQVQGKWQPTNNFSEEIIKLTQQRFAALKISYVPSVMKLNF</sequence>
<dbReference type="AlphaFoldDB" id="A0A7R8V5B4"/>
<name>A0A7R8V5B4_HERIL</name>
<gene>
    <name evidence="1" type="ORF">HERILL_LOCUS14775</name>
</gene>
<accession>A0A7R8V5B4</accession>
<dbReference type="Proteomes" id="UP000594454">
    <property type="component" value="Chromosome 6"/>
</dbReference>
<protein>
    <submittedName>
        <fullName evidence="1">Uncharacterized protein</fullName>
    </submittedName>
</protein>
<organism evidence="1 2">
    <name type="scientific">Hermetia illucens</name>
    <name type="common">Black soldier fly</name>
    <dbReference type="NCBI Taxonomy" id="343691"/>
    <lineage>
        <taxon>Eukaryota</taxon>
        <taxon>Metazoa</taxon>
        <taxon>Ecdysozoa</taxon>
        <taxon>Arthropoda</taxon>
        <taxon>Hexapoda</taxon>
        <taxon>Insecta</taxon>
        <taxon>Pterygota</taxon>
        <taxon>Neoptera</taxon>
        <taxon>Endopterygota</taxon>
        <taxon>Diptera</taxon>
        <taxon>Brachycera</taxon>
        <taxon>Stratiomyomorpha</taxon>
        <taxon>Stratiomyidae</taxon>
        <taxon>Hermetiinae</taxon>
        <taxon>Hermetia</taxon>
    </lineage>
</organism>
<dbReference type="InParanoid" id="A0A7R8V5B4"/>
<evidence type="ECO:0000313" key="1">
    <source>
        <dbReference type="EMBL" id="CAD7092415.1"/>
    </source>
</evidence>
<reference evidence="1 2" key="1">
    <citation type="submission" date="2020-11" db="EMBL/GenBank/DDBJ databases">
        <authorList>
            <person name="Wallbank WR R."/>
            <person name="Pardo Diaz C."/>
            <person name="Kozak K."/>
            <person name="Martin S."/>
            <person name="Jiggins C."/>
            <person name="Moest M."/>
            <person name="Warren A I."/>
            <person name="Generalovic N T."/>
            <person name="Byers J.R.P. K."/>
            <person name="Montejo-Kovacevich G."/>
            <person name="Yen C E."/>
        </authorList>
    </citation>
    <scope>NUCLEOTIDE SEQUENCE [LARGE SCALE GENOMIC DNA]</scope>
</reference>